<dbReference type="InterPro" id="IPR013094">
    <property type="entry name" value="AB_hydrolase_3"/>
</dbReference>
<comment type="similarity">
    <text evidence="1">Belongs to the 'GDXG' lipolytic enzyme family.</text>
</comment>
<comment type="caution">
    <text evidence="5">The sequence shown here is derived from an EMBL/GenBank/DDBJ whole genome shotgun (WGS) entry which is preliminary data.</text>
</comment>
<dbReference type="PROSITE" id="PS51318">
    <property type="entry name" value="TAT"/>
    <property type="match status" value="1"/>
</dbReference>
<dbReference type="PANTHER" id="PTHR48081">
    <property type="entry name" value="AB HYDROLASE SUPERFAMILY PROTEIN C4A8.06C"/>
    <property type="match status" value="1"/>
</dbReference>
<reference evidence="6" key="1">
    <citation type="journal article" date="2019" name="Int. J. Syst. Evol. Microbiol.">
        <title>The Global Catalogue of Microorganisms (GCM) 10K type strain sequencing project: providing services to taxonomists for standard genome sequencing and annotation.</title>
        <authorList>
            <consortium name="The Broad Institute Genomics Platform"/>
            <consortium name="The Broad Institute Genome Sequencing Center for Infectious Disease"/>
            <person name="Wu L."/>
            <person name="Ma J."/>
        </authorList>
    </citation>
    <scope>NUCLEOTIDE SEQUENCE [LARGE SCALE GENOMIC DNA]</scope>
    <source>
        <strain evidence="6">NBRC 111368</strain>
    </source>
</reference>
<dbReference type="Proteomes" id="UP001596403">
    <property type="component" value="Unassembled WGS sequence"/>
</dbReference>
<keyword evidence="2 5" id="KW-0378">Hydrolase</keyword>
<evidence type="ECO:0000313" key="5">
    <source>
        <dbReference type="EMBL" id="MFC6641441.1"/>
    </source>
</evidence>
<dbReference type="PROSITE" id="PS01173">
    <property type="entry name" value="LIPASE_GDXG_HIS"/>
    <property type="match status" value="1"/>
</dbReference>
<evidence type="ECO:0000256" key="3">
    <source>
        <dbReference type="SAM" id="SignalP"/>
    </source>
</evidence>
<dbReference type="Gene3D" id="3.40.50.1820">
    <property type="entry name" value="alpha/beta hydrolase"/>
    <property type="match status" value="1"/>
</dbReference>
<dbReference type="EMBL" id="JBHSWA010000001">
    <property type="protein sequence ID" value="MFC6641441.1"/>
    <property type="molecule type" value="Genomic_DNA"/>
</dbReference>
<protein>
    <submittedName>
        <fullName evidence="5">Alpha/beta hydrolase</fullName>
    </submittedName>
</protein>
<gene>
    <name evidence="5" type="ORF">ACFQAU_06505</name>
</gene>
<accession>A0ABW1YYN5</accession>
<feature type="chain" id="PRO_5045181840" evidence="3">
    <location>
        <begin position="25"/>
        <end position="347"/>
    </location>
</feature>
<dbReference type="InterPro" id="IPR050300">
    <property type="entry name" value="GDXG_lipolytic_enzyme"/>
</dbReference>
<evidence type="ECO:0000313" key="6">
    <source>
        <dbReference type="Proteomes" id="UP001596403"/>
    </source>
</evidence>
<sequence length="347" mass="37123">MTLSLRQLLTGAAIGALVPATAFAEAHADKDKVVLQAQTQEFIDSLEGSTPINELSPEEARQVLIDTQTKADVEMPDASVEKMTLEIGPTGQTDVVVVKPADAGDEALPGVLYFHGGGWILGNFTTHERMIRELANQTGAAYVFVDYAPAPEQKHPVQLEQDFAVLKHVAENAADFGIDANQLALAGDSVGGQMVAVVAQMAKEQGGPDLDALAMIYPVTTADLTSGSYEEFADGPWLTKASMEWFWNAYLPEDADPMDPMISPLNYDTEALADLPPSLVITGANDVLRDEGEAFGAKLVKAGVETEGTRYDFSIHDFAMLNPIAGTPAPEAAIEQVSGFLQDHFSK</sequence>
<organism evidence="5 6">
    <name type="scientific">Sulfitobacter profundi</name>
    <dbReference type="NCBI Taxonomy" id="2679961"/>
    <lineage>
        <taxon>Bacteria</taxon>
        <taxon>Pseudomonadati</taxon>
        <taxon>Pseudomonadota</taxon>
        <taxon>Alphaproteobacteria</taxon>
        <taxon>Rhodobacterales</taxon>
        <taxon>Roseobacteraceae</taxon>
        <taxon>Sulfitobacter</taxon>
    </lineage>
</organism>
<feature type="signal peptide" evidence="3">
    <location>
        <begin position="1"/>
        <end position="24"/>
    </location>
</feature>
<keyword evidence="3" id="KW-0732">Signal</keyword>
<evidence type="ECO:0000256" key="1">
    <source>
        <dbReference type="ARBA" id="ARBA00010515"/>
    </source>
</evidence>
<dbReference type="GO" id="GO:0016787">
    <property type="term" value="F:hydrolase activity"/>
    <property type="evidence" value="ECO:0007669"/>
    <property type="project" value="UniProtKB-KW"/>
</dbReference>
<dbReference type="InterPro" id="IPR029058">
    <property type="entry name" value="AB_hydrolase_fold"/>
</dbReference>
<keyword evidence="6" id="KW-1185">Reference proteome</keyword>
<dbReference type="InterPro" id="IPR002168">
    <property type="entry name" value="Lipase_GDXG_HIS_AS"/>
</dbReference>
<dbReference type="InterPro" id="IPR006311">
    <property type="entry name" value="TAT_signal"/>
</dbReference>
<proteinExistence type="inferred from homology"/>
<feature type="domain" description="Alpha/beta hydrolase fold-3" evidence="4">
    <location>
        <begin position="111"/>
        <end position="319"/>
    </location>
</feature>
<dbReference type="SUPFAM" id="SSF53474">
    <property type="entry name" value="alpha/beta-Hydrolases"/>
    <property type="match status" value="1"/>
</dbReference>
<dbReference type="Pfam" id="PF07859">
    <property type="entry name" value="Abhydrolase_3"/>
    <property type="match status" value="1"/>
</dbReference>
<dbReference type="RefSeq" id="WP_132443797.1">
    <property type="nucleotide sequence ID" value="NZ_JBHSWA010000001.1"/>
</dbReference>
<evidence type="ECO:0000259" key="4">
    <source>
        <dbReference type="Pfam" id="PF07859"/>
    </source>
</evidence>
<name>A0ABW1YYN5_9RHOB</name>
<dbReference type="PANTHER" id="PTHR48081:SF8">
    <property type="entry name" value="ALPHA_BETA HYDROLASE FOLD-3 DOMAIN-CONTAINING PROTEIN-RELATED"/>
    <property type="match status" value="1"/>
</dbReference>
<evidence type="ECO:0000256" key="2">
    <source>
        <dbReference type="ARBA" id="ARBA00022801"/>
    </source>
</evidence>